<feature type="transmembrane region" description="Helical" evidence="10">
    <location>
        <begin position="12"/>
        <end position="33"/>
    </location>
</feature>
<evidence type="ECO:0000256" key="8">
    <source>
        <dbReference type="ARBA" id="ARBA00022989"/>
    </source>
</evidence>
<dbReference type="Pfam" id="PF04612">
    <property type="entry name" value="T2SSM"/>
    <property type="match status" value="1"/>
</dbReference>
<dbReference type="GO" id="GO:0015628">
    <property type="term" value="P:protein secretion by the type II secretion system"/>
    <property type="evidence" value="ECO:0007669"/>
    <property type="project" value="InterPro"/>
</dbReference>
<dbReference type="InterPro" id="IPR007690">
    <property type="entry name" value="T2SS_GspM"/>
</dbReference>
<organism evidence="11 13">
    <name type="scientific">Bathymodiolus azoricus thioautotrophic gill symbiont</name>
    <dbReference type="NCBI Taxonomy" id="235205"/>
    <lineage>
        <taxon>Bacteria</taxon>
        <taxon>Pseudomonadati</taxon>
        <taxon>Pseudomonadota</taxon>
        <taxon>Gammaproteobacteria</taxon>
        <taxon>sulfur-oxidizing symbionts</taxon>
    </lineage>
</organism>
<evidence type="ECO:0000256" key="5">
    <source>
        <dbReference type="ARBA" id="ARBA00022519"/>
    </source>
</evidence>
<evidence type="ECO:0000256" key="7">
    <source>
        <dbReference type="ARBA" id="ARBA00022927"/>
    </source>
</evidence>
<dbReference type="GO" id="GO:0005886">
    <property type="term" value="C:plasma membrane"/>
    <property type="evidence" value="ECO:0007669"/>
    <property type="project" value="UniProtKB-SubCell"/>
</dbReference>
<evidence type="ECO:0000256" key="9">
    <source>
        <dbReference type="ARBA" id="ARBA00023136"/>
    </source>
</evidence>
<sequence length="144" mass="16119">MNFSYFSDKQKALILLFGLVILLLIFVLSMVSLSDKGSVLKAQLEQEKVIYSSLLKLQSKVFYLKLSSAKSKSIIQATYRKAKNKNIHIQSNNRIVLSSSSIRFFNLLNGLNTLKNKHNIVAVDADIKSVGDGVVDVKMTFVHP</sequence>
<keyword evidence="6 10" id="KW-0812">Transmembrane</keyword>
<comment type="subcellular location">
    <subcellularLocation>
        <location evidence="1">Cell inner membrane</location>
        <topology evidence="1">Single-pass membrane protein</topology>
    </subcellularLocation>
</comment>
<evidence type="ECO:0000313" key="14">
    <source>
        <dbReference type="Proteomes" id="UP000198988"/>
    </source>
</evidence>
<evidence type="ECO:0000256" key="2">
    <source>
        <dbReference type="ARBA" id="ARBA00010637"/>
    </source>
</evidence>
<evidence type="ECO:0000256" key="4">
    <source>
        <dbReference type="ARBA" id="ARBA00022475"/>
    </source>
</evidence>
<gene>
    <name evidence="12" type="ORF">BAZSYMA_ACONTIG02149_2</name>
    <name evidence="11" type="ORF">BAZSYMB_SCAFFOLD00005_14</name>
</gene>
<reference evidence="11" key="1">
    <citation type="submission" date="2016-06" db="EMBL/GenBank/DDBJ databases">
        <authorList>
            <person name="Olsen C.W."/>
            <person name="Carey S."/>
            <person name="Hinshaw L."/>
            <person name="Karasin A.I."/>
        </authorList>
    </citation>
    <scope>NUCLEOTIDE SEQUENCE [LARGE SCALE GENOMIC DNA]</scope>
    <source>
        <strain evidence="12">BazSymA</strain>
        <strain evidence="11">BazSymB</strain>
    </source>
</reference>
<evidence type="ECO:0000313" key="12">
    <source>
        <dbReference type="EMBL" id="SEH79700.1"/>
    </source>
</evidence>
<dbReference type="Proteomes" id="UP000198988">
    <property type="component" value="Unassembled WGS sequence"/>
</dbReference>
<evidence type="ECO:0000313" key="13">
    <source>
        <dbReference type="Proteomes" id="UP000198559"/>
    </source>
</evidence>
<name>A0A1H6K6P6_9GAMM</name>
<protein>
    <submittedName>
        <fullName evidence="11">[weak similarity to] General secretion pathwayM protein</fullName>
    </submittedName>
</protein>
<evidence type="ECO:0000256" key="6">
    <source>
        <dbReference type="ARBA" id="ARBA00022692"/>
    </source>
</evidence>
<reference evidence="13 14" key="2">
    <citation type="submission" date="2016-06" db="EMBL/GenBank/DDBJ databases">
        <authorList>
            <person name="Petersen J."/>
            <person name="Sayavedra L."/>
        </authorList>
    </citation>
    <scope>NUCLEOTIDE SEQUENCE [LARGE SCALE GENOMIC DNA]</scope>
    <source>
        <strain evidence="14">BazSymA</strain>
        <strain evidence="13">BazSymB</strain>
    </source>
</reference>
<keyword evidence="7" id="KW-0653">Protein transport</keyword>
<dbReference type="AlphaFoldDB" id="A0A1H6K6P6"/>
<evidence type="ECO:0000256" key="10">
    <source>
        <dbReference type="SAM" id="Phobius"/>
    </source>
</evidence>
<proteinExistence type="inferred from homology"/>
<keyword evidence="9 10" id="KW-0472">Membrane</keyword>
<accession>A0A1H6K6P6</accession>
<dbReference type="InterPro" id="IPR023229">
    <property type="entry name" value="T2SS_M_periplasmic_sf"/>
</dbReference>
<keyword evidence="5" id="KW-0997">Cell inner membrane</keyword>
<keyword evidence="3" id="KW-0813">Transport</keyword>
<dbReference type="Proteomes" id="UP000198559">
    <property type="component" value="Unassembled WGS sequence"/>
</dbReference>
<dbReference type="OrthoDB" id="9971684at2"/>
<dbReference type="EMBL" id="CVUD02000096">
    <property type="protein sequence ID" value="SEH68684.1"/>
    <property type="molecule type" value="Genomic_DNA"/>
</dbReference>
<dbReference type="STRING" id="235205.BAZSYMB_SCAFFOLD00005_14"/>
<comment type="similarity">
    <text evidence="2">Belongs to the GSP M family.</text>
</comment>
<dbReference type="EMBL" id="CDSC02000213">
    <property type="protein sequence ID" value="SEH79700.1"/>
    <property type="molecule type" value="Genomic_DNA"/>
</dbReference>
<evidence type="ECO:0000313" key="11">
    <source>
        <dbReference type="EMBL" id="SEH68684.1"/>
    </source>
</evidence>
<keyword evidence="4" id="KW-1003">Cell membrane</keyword>
<keyword evidence="8 10" id="KW-1133">Transmembrane helix</keyword>
<dbReference type="GO" id="GO:0015627">
    <property type="term" value="C:type II protein secretion system complex"/>
    <property type="evidence" value="ECO:0007669"/>
    <property type="project" value="InterPro"/>
</dbReference>
<dbReference type="RefSeq" id="WP_090715907.1">
    <property type="nucleotide sequence ID" value="NZ_CAESAP020000144.1"/>
</dbReference>
<dbReference type="SUPFAM" id="SSF103054">
    <property type="entry name" value="General secretion pathway protein M, EpsM"/>
    <property type="match status" value="1"/>
</dbReference>
<evidence type="ECO:0000256" key="3">
    <source>
        <dbReference type="ARBA" id="ARBA00022448"/>
    </source>
</evidence>
<evidence type="ECO:0000256" key="1">
    <source>
        <dbReference type="ARBA" id="ARBA00004377"/>
    </source>
</evidence>